<dbReference type="OrthoDB" id="2402552at2759"/>
<organism evidence="1 2">
    <name type="scientific">Acaulospora morrowiae</name>
    <dbReference type="NCBI Taxonomy" id="94023"/>
    <lineage>
        <taxon>Eukaryota</taxon>
        <taxon>Fungi</taxon>
        <taxon>Fungi incertae sedis</taxon>
        <taxon>Mucoromycota</taxon>
        <taxon>Glomeromycotina</taxon>
        <taxon>Glomeromycetes</taxon>
        <taxon>Diversisporales</taxon>
        <taxon>Acaulosporaceae</taxon>
        <taxon>Acaulospora</taxon>
    </lineage>
</organism>
<proteinExistence type="predicted"/>
<dbReference type="Gene3D" id="3.60.20.10">
    <property type="entry name" value="Glutamine Phosphoribosylpyrophosphate, subunit 1, domain 1"/>
    <property type="match status" value="1"/>
</dbReference>
<dbReference type="AlphaFoldDB" id="A0A9N9J6M6"/>
<evidence type="ECO:0000313" key="2">
    <source>
        <dbReference type="Proteomes" id="UP000789342"/>
    </source>
</evidence>
<reference evidence="1" key="1">
    <citation type="submission" date="2021-06" db="EMBL/GenBank/DDBJ databases">
        <authorList>
            <person name="Kallberg Y."/>
            <person name="Tangrot J."/>
            <person name="Rosling A."/>
        </authorList>
    </citation>
    <scope>NUCLEOTIDE SEQUENCE</scope>
    <source>
        <strain evidence="1">CL551</strain>
    </source>
</reference>
<protein>
    <submittedName>
        <fullName evidence="1">5199_t:CDS:1</fullName>
    </submittedName>
</protein>
<keyword evidence="2" id="KW-1185">Reference proteome</keyword>
<dbReference type="Proteomes" id="UP000789342">
    <property type="component" value="Unassembled WGS sequence"/>
</dbReference>
<name>A0A9N9J6M6_9GLOM</name>
<dbReference type="EMBL" id="CAJVPV010044119">
    <property type="protein sequence ID" value="CAG8766918.1"/>
    <property type="molecule type" value="Genomic_DNA"/>
</dbReference>
<dbReference type="InterPro" id="IPR029055">
    <property type="entry name" value="Ntn_hydrolases_N"/>
</dbReference>
<accession>A0A9N9J6M6</accession>
<gene>
    <name evidence="1" type="ORF">AMORRO_LOCUS16339</name>
</gene>
<dbReference type="SUPFAM" id="SSF56235">
    <property type="entry name" value="N-terminal nucleophile aminohydrolases (Ntn hydrolases)"/>
    <property type="match status" value="1"/>
</dbReference>
<evidence type="ECO:0000313" key="1">
    <source>
        <dbReference type="EMBL" id="CAG8766918.1"/>
    </source>
</evidence>
<sequence length="73" mass="8338">SLDELVRHGLHALRETLQQDKELNTLNCSIGIVGYDHKFKIVEGDELQQYLDLLDNIEDNAQEQGQAPMDTEE</sequence>
<comment type="caution">
    <text evidence="1">The sequence shown here is derived from an EMBL/GenBank/DDBJ whole genome shotgun (WGS) entry which is preliminary data.</text>
</comment>
<feature type="non-terminal residue" evidence="1">
    <location>
        <position position="73"/>
    </location>
</feature>
<feature type="non-terminal residue" evidence="1">
    <location>
        <position position="1"/>
    </location>
</feature>